<protein>
    <submittedName>
        <fullName evidence="2">Uncharacterized protein</fullName>
    </submittedName>
</protein>
<dbReference type="Proteomes" id="UP000008139">
    <property type="component" value="Chromosome"/>
</dbReference>
<dbReference type="KEGG" id="hmr:Hipma_0273"/>
<evidence type="ECO:0000313" key="2">
    <source>
        <dbReference type="EMBL" id="AEA33250.1"/>
    </source>
</evidence>
<dbReference type="STRING" id="760142.Hipma_0273"/>
<feature type="transmembrane region" description="Helical" evidence="1">
    <location>
        <begin position="55"/>
        <end position="75"/>
    </location>
</feature>
<accession>F2LXY5</accession>
<dbReference type="eggNOG" id="ENOG5033DSE">
    <property type="taxonomic scope" value="Bacteria"/>
</dbReference>
<keyword evidence="1" id="KW-0472">Membrane</keyword>
<keyword evidence="1" id="KW-1133">Transmembrane helix</keyword>
<reference evidence="2 3" key="1">
    <citation type="journal article" date="2011" name="Stand. Genomic Sci.">
        <title>Complete genome sequence of the thermophilic sulfur-reducer Hippea maritima type strain (MH(2)).</title>
        <authorList>
            <person name="Huntemann M."/>
            <person name="Lu M."/>
            <person name="Nolan M."/>
            <person name="Lapidus A."/>
            <person name="Lucas S."/>
            <person name="Hammon N."/>
            <person name="Deshpande S."/>
            <person name="Cheng J.F."/>
            <person name="Tapia R."/>
            <person name="Han C."/>
            <person name="Goodwin L."/>
            <person name="Pitluck S."/>
            <person name="Liolios K."/>
            <person name="Pagani I."/>
            <person name="Ivanova N."/>
            <person name="Ovchinikova G."/>
            <person name="Pati A."/>
            <person name="Chen A."/>
            <person name="Palaniappan K."/>
            <person name="Land M."/>
            <person name="Hauser L."/>
            <person name="Jeffries C.D."/>
            <person name="Detter J.C."/>
            <person name="Brambilla E.M."/>
            <person name="Rohde M."/>
            <person name="Spring S."/>
            <person name="Goker M."/>
            <person name="Woyke T."/>
            <person name="Bristow J."/>
            <person name="Eisen J.A."/>
            <person name="Markowitz V."/>
            <person name="Hugenholtz P."/>
            <person name="Kyrpides N.C."/>
            <person name="Klenk H.P."/>
            <person name="Mavromatis K."/>
        </authorList>
    </citation>
    <scope>NUCLEOTIDE SEQUENCE [LARGE SCALE GENOMIC DNA]</scope>
    <source>
        <strain evidence="3">ATCC 700847 / DSM 10411 / MH2</strain>
    </source>
</reference>
<keyword evidence="3" id="KW-1185">Reference proteome</keyword>
<proteinExistence type="predicted"/>
<dbReference type="HOGENOM" id="CLU_166570_0_0_7"/>
<sequence length="80" mass="9271">MNLLSIAFLVFLLNLPFGYMRAASEKYSKKWFIYIHAPIPFVVALRLLSGLGFELYTFPVMIFAFFLGQFVGGFLRRVRV</sequence>
<dbReference type="OrthoDB" id="5397176at2"/>
<organism evidence="2 3">
    <name type="scientific">Hippea maritima (strain ATCC 700847 / DSM 10411 / MH2)</name>
    <dbReference type="NCBI Taxonomy" id="760142"/>
    <lineage>
        <taxon>Bacteria</taxon>
        <taxon>Pseudomonadati</taxon>
        <taxon>Campylobacterota</taxon>
        <taxon>Desulfurellia</taxon>
        <taxon>Desulfurellales</taxon>
        <taxon>Hippeaceae</taxon>
        <taxon>Hippea</taxon>
    </lineage>
</organism>
<dbReference type="InParanoid" id="F2LXY5"/>
<dbReference type="RefSeq" id="WP_013681294.1">
    <property type="nucleotide sequence ID" value="NC_015318.1"/>
</dbReference>
<gene>
    <name evidence="2" type="ordered locus">Hipma_0273</name>
</gene>
<dbReference type="AlphaFoldDB" id="F2LXY5"/>
<feature type="transmembrane region" description="Helical" evidence="1">
    <location>
        <begin position="32"/>
        <end position="48"/>
    </location>
</feature>
<evidence type="ECO:0000256" key="1">
    <source>
        <dbReference type="SAM" id="Phobius"/>
    </source>
</evidence>
<name>F2LXY5_HIPMA</name>
<evidence type="ECO:0000313" key="3">
    <source>
        <dbReference type="Proteomes" id="UP000008139"/>
    </source>
</evidence>
<keyword evidence="1" id="KW-0812">Transmembrane</keyword>
<dbReference type="EMBL" id="CP002606">
    <property type="protein sequence ID" value="AEA33250.1"/>
    <property type="molecule type" value="Genomic_DNA"/>
</dbReference>
<reference evidence="3" key="2">
    <citation type="submission" date="2011-03" db="EMBL/GenBank/DDBJ databases">
        <title>The complete genome of Hippea maritima DSM 10411.</title>
        <authorList>
            <consortium name="US DOE Joint Genome Institute (JGI-PGF)"/>
            <person name="Lucas S."/>
            <person name="Copeland A."/>
            <person name="Lapidus A."/>
            <person name="Bruce D."/>
            <person name="Goodwin L."/>
            <person name="Pitluck S."/>
            <person name="Peters L."/>
            <person name="Kyrpides N."/>
            <person name="Mavromatis K."/>
            <person name="Pagani I."/>
            <person name="Ivanova N."/>
            <person name="Mikhailova N."/>
            <person name="Lu M."/>
            <person name="Detter J.C."/>
            <person name="Tapia R."/>
            <person name="Han C."/>
            <person name="Land M."/>
            <person name="Hauser L."/>
            <person name="Markowitz V."/>
            <person name="Cheng J.-F."/>
            <person name="Hugenholtz P."/>
            <person name="Woyke T."/>
            <person name="Wu D."/>
            <person name="Spring S."/>
            <person name="Schroeder M."/>
            <person name="Brambilla E."/>
            <person name="Klenk H.-P."/>
            <person name="Eisen J.A."/>
        </authorList>
    </citation>
    <scope>NUCLEOTIDE SEQUENCE [LARGE SCALE GENOMIC DNA]</scope>
    <source>
        <strain evidence="3">ATCC 700847 / DSM 10411 / MH2</strain>
    </source>
</reference>